<comment type="caution">
    <text evidence="1">The sequence shown here is derived from an EMBL/GenBank/DDBJ whole genome shotgun (WGS) entry which is preliminary data.</text>
</comment>
<evidence type="ECO:0000313" key="1">
    <source>
        <dbReference type="EMBL" id="KAK4020524.1"/>
    </source>
</evidence>
<proteinExistence type="predicted"/>
<keyword evidence="2" id="KW-1185">Reference proteome</keyword>
<evidence type="ECO:0000313" key="2">
    <source>
        <dbReference type="Proteomes" id="UP001234178"/>
    </source>
</evidence>
<organism evidence="1 2">
    <name type="scientific">Daphnia magna</name>
    <dbReference type="NCBI Taxonomy" id="35525"/>
    <lineage>
        <taxon>Eukaryota</taxon>
        <taxon>Metazoa</taxon>
        <taxon>Ecdysozoa</taxon>
        <taxon>Arthropoda</taxon>
        <taxon>Crustacea</taxon>
        <taxon>Branchiopoda</taxon>
        <taxon>Diplostraca</taxon>
        <taxon>Cladocera</taxon>
        <taxon>Anomopoda</taxon>
        <taxon>Daphniidae</taxon>
        <taxon>Daphnia</taxon>
    </lineage>
</organism>
<dbReference type="Proteomes" id="UP001234178">
    <property type="component" value="Unassembled WGS sequence"/>
</dbReference>
<gene>
    <name evidence="1" type="ORF">OUZ56_002490</name>
</gene>
<name>A0ABR0A5V5_9CRUS</name>
<accession>A0ABR0A5V5</accession>
<dbReference type="EMBL" id="JAOYFB010000036">
    <property type="protein sequence ID" value="KAK4020524.1"/>
    <property type="molecule type" value="Genomic_DNA"/>
</dbReference>
<reference evidence="1 2" key="1">
    <citation type="journal article" date="2023" name="Nucleic Acids Res.">
        <title>The hologenome of Daphnia magna reveals possible DNA methylation and microbiome-mediated evolution of the host genome.</title>
        <authorList>
            <person name="Chaturvedi A."/>
            <person name="Li X."/>
            <person name="Dhandapani V."/>
            <person name="Marshall H."/>
            <person name="Kissane S."/>
            <person name="Cuenca-Cambronero M."/>
            <person name="Asole G."/>
            <person name="Calvet F."/>
            <person name="Ruiz-Romero M."/>
            <person name="Marangio P."/>
            <person name="Guigo R."/>
            <person name="Rago D."/>
            <person name="Mirbahai L."/>
            <person name="Eastwood N."/>
            <person name="Colbourne J.K."/>
            <person name="Zhou J."/>
            <person name="Mallon E."/>
            <person name="Orsini L."/>
        </authorList>
    </citation>
    <scope>NUCLEOTIDE SEQUENCE [LARGE SCALE GENOMIC DNA]</scope>
    <source>
        <strain evidence="1">LRV0_1</strain>
    </source>
</reference>
<sequence>MLAFRLFGAHGTETQLETDEEEDDDAVVGTDLEFLLLDYDDADDRYKLPWHCKCVAHLLNLLARKDAEKALETPAFKLASDSALTKLQSLFNKQSRSDQQSEKVKELLGT</sequence>
<protein>
    <submittedName>
        <fullName evidence="1">Uncharacterized protein</fullName>
    </submittedName>
</protein>